<feature type="transmembrane region" description="Helical" evidence="8">
    <location>
        <begin position="178"/>
        <end position="206"/>
    </location>
</feature>
<feature type="transmembrane region" description="Helical" evidence="8">
    <location>
        <begin position="42"/>
        <end position="59"/>
    </location>
</feature>
<dbReference type="Gene3D" id="3.60.110.10">
    <property type="entry name" value="Carbon-nitrogen hydrolase"/>
    <property type="match status" value="1"/>
</dbReference>
<comment type="caution">
    <text evidence="11">The sequence shown here is derived from an EMBL/GenBank/DDBJ whole genome shotgun (WGS) entry which is preliminary data.</text>
</comment>
<evidence type="ECO:0000256" key="6">
    <source>
        <dbReference type="ARBA" id="ARBA00023136"/>
    </source>
</evidence>
<keyword evidence="4 8" id="KW-0812">Transmembrane</keyword>
<dbReference type="InterPro" id="IPR045378">
    <property type="entry name" value="LNT_N"/>
</dbReference>
<evidence type="ECO:0000313" key="11">
    <source>
        <dbReference type="EMBL" id="MFC7307836.1"/>
    </source>
</evidence>
<proteinExistence type="inferred from homology"/>
<evidence type="ECO:0000256" key="8">
    <source>
        <dbReference type="HAMAP-Rule" id="MF_01148"/>
    </source>
</evidence>
<evidence type="ECO:0000256" key="9">
    <source>
        <dbReference type="SAM" id="MobiDB-lite"/>
    </source>
</evidence>
<organism evidence="11 12">
    <name type="scientific">Streptomyces monticola</name>
    <dbReference type="NCBI Taxonomy" id="2666263"/>
    <lineage>
        <taxon>Bacteria</taxon>
        <taxon>Bacillati</taxon>
        <taxon>Actinomycetota</taxon>
        <taxon>Actinomycetes</taxon>
        <taxon>Kitasatosporales</taxon>
        <taxon>Streptomycetaceae</taxon>
        <taxon>Streptomyces</taxon>
    </lineage>
</organism>
<comment type="pathway">
    <text evidence="8">Protein modification; lipoprotein biosynthesis (N-acyl transfer).</text>
</comment>
<reference evidence="12" key="1">
    <citation type="journal article" date="2019" name="Int. J. Syst. Evol. Microbiol.">
        <title>The Global Catalogue of Microorganisms (GCM) 10K type strain sequencing project: providing services to taxonomists for standard genome sequencing and annotation.</title>
        <authorList>
            <consortium name="The Broad Institute Genomics Platform"/>
            <consortium name="The Broad Institute Genome Sequencing Center for Infectious Disease"/>
            <person name="Wu L."/>
            <person name="Ma J."/>
        </authorList>
    </citation>
    <scope>NUCLEOTIDE SEQUENCE [LARGE SCALE GENOMIC DNA]</scope>
    <source>
        <strain evidence="12">SYNS20</strain>
    </source>
</reference>
<evidence type="ECO:0000256" key="2">
    <source>
        <dbReference type="ARBA" id="ARBA00022475"/>
    </source>
</evidence>
<dbReference type="InterPro" id="IPR003010">
    <property type="entry name" value="C-N_Hydrolase"/>
</dbReference>
<keyword evidence="5 8" id="KW-1133">Transmembrane helix</keyword>
<dbReference type="CDD" id="cd07571">
    <property type="entry name" value="ALP_N-acyl_transferase"/>
    <property type="match status" value="1"/>
</dbReference>
<dbReference type="EMBL" id="JBHTCF010000013">
    <property type="protein sequence ID" value="MFC7307836.1"/>
    <property type="molecule type" value="Genomic_DNA"/>
</dbReference>
<feature type="transmembrane region" description="Helical" evidence="8">
    <location>
        <begin position="513"/>
        <end position="533"/>
    </location>
</feature>
<evidence type="ECO:0000259" key="10">
    <source>
        <dbReference type="PROSITE" id="PS50263"/>
    </source>
</evidence>
<keyword evidence="6 8" id="KW-0472">Membrane</keyword>
<dbReference type="NCBIfam" id="TIGR00546">
    <property type="entry name" value="lnt"/>
    <property type="match status" value="1"/>
</dbReference>
<keyword evidence="3 8" id="KW-0808">Transferase</keyword>
<comment type="similarity">
    <text evidence="8">Belongs to the CN hydrolase family. Apolipoprotein N-acyltransferase subfamily.</text>
</comment>
<evidence type="ECO:0000256" key="5">
    <source>
        <dbReference type="ARBA" id="ARBA00022989"/>
    </source>
</evidence>
<dbReference type="HAMAP" id="MF_01148">
    <property type="entry name" value="Lnt"/>
    <property type="match status" value="1"/>
</dbReference>
<dbReference type="GO" id="GO:0016746">
    <property type="term" value="F:acyltransferase activity"/>
    <property type="evidence" value="ECO:0007669"/>
    <property type="project" value="UniProtKB-KW"/>
</dbReference>
<protein>
    <recommendedName>
        <fullName evidence="8">Apolipoprotein N-acyltransferase</fullName>
        <shortName evidence="8">ALP N-acyltransferase</shortName>
        <ecNumber evidence="8">2.3.1.269</ecNumber>
    </recommendedName>
</protein>
<comment type="subcellular location">
    <subcellularLocation>
        <location evidence="1 8">Cell membrane</location>
        <topology evidence="1 8">Multi-pass membrane protein</topology>
    </subcellularLocation>
</comment>
<keyword evidence="12" id="KW-1185">Reference proteome</keyword>
<gene>
    <name evidence="8 11" type="primary">lnt</name>
    <name evidence="11" type="ORF">ACFQVC_26875</name>
</gene>
<feature type="domain" description="CN hydrolase" evidence="10">
    <location>
        <begin position="250"/>
        <end position="502"/>
    </location>
</feature>
<sequence>MTGPRRRLREVTATTTTSTDEPDQHAAQPAAGARGKQLMRRFAPAAAAVLAGVLLYLSFPPRELWWLAPPALGLFALAVHGRRARAGFGLGVLMGLGFLVPLLSWTGVDVGPLPWLALAVTEAVILGAAGAGIAYVSRLPLWPLWAAGVWILDEALRARMPFGGFPWGKIAFGQPSGVFLPLASVGGTPLLGFAVVLCGFALAALVRRLLQVRGVRDRGVVAAAALTVAPVLAGAVAMPLVSNDAEAGTARVALIQGNVPRMGLDFNAQRRAVLDYHVRETMKLAAKVRAGDVKKPELVLWPENSSDIDPYVNPDAYDEIDKAAKAVGAPISVGAVVTAKDGSTRNQQILWDPEKGPGVTYDKRQLQPFGEYMPYRGFFRIFSSDVDRAGSFVPGTKPVIFDMAGTGIGPVTCYEAAFDSVVRDQVEAGAEILSVPSNNATFERSQMTYQQLAMDRVRAVEHGRSVVVPVTSGVSAVIRPDGSIARDTGMFVPATIVADVPKRTSLTLATRTGVWPEVLLVAIGVGGLGWAAARSRKERRGA</sequence>
<evidence type="ECO:0000256" key="4">
    <source>
        <dbReference type="ARBA" id="ARBA00022692"/>
    </source>
</evidence>
<dbReference type="InterPro" id="IPR004563">
    <property type="entry name" value="Apolipo_AcylTrfase"/>
</dbReference>
<dbReference type="PANTHER" id="PTHR38686">
    <property type="entry name" value="APOLIPOPROTEIN N-ACYLTRANSFERASE"/>
    <property type="match status" value="1"/>
</dbReference>
<dbReference type="RefSeq" id="WP_381835271.1">
    <property type="nucleotide sequence ID" value="NZ_JBHTCF010000013.1"/>
</dbReference>
<dbReference type="SUPFAM" id="SSF56317">
    <property type="entry name" value="Carbon-nitrogen hydrolase"/>
    <property type="match status" value="1"/>
</dbReference>
<feature type="transmembrane region" description="Helical" evidence="8">
    <location>
        <begin position="88"/>
        <end position="107"/>
    </location>
</feature>
<dbReference type="EC" id="2.3.1.269" evidence="8"/>
<dbReference type="Pfam" id="PF20154">
    <property type="entry name" value="LNT_N"/>
    <property type="match status" value="1"/>
</dbReference>
<evidence type="ECO:0000256" key="7">
    <source>
        <dbReference type="ARBA" id="ARBA00023315"/>
    </source>
</evidence>
<keyword evidence="2 8" id="KW-1003">Cell membrane</keyword>
<accession>A0ABW2JQG4</accession>
<evidence type="ECO:0000313" key="12">
    <source>
        <dbReference type="Proteomes" id="UP001596523"/>
    </source>
</evidence>
<dbReference type="Proteomes" id="UP001596523">
    <property type="component" value="Unassembled WGS sequence"/>
</dbReference>
<keyword evidence="7 8" id="KW-0012">Acyltransferase</keyword>
<name>A0ABW2JQG4_9ACTN</name>
<dbReference type="Pfam" id="PF00795">
    <property type="entry name" value="CN_hydrolase"/>
    <property type="match status" value="1"/>
</dbReference>
<feature type="transmembrane region" description="Helical" evidence="8">
    <location>
        <begin position="218"/>
        <end position="241"/>
    </location>
</feature>
<comment type="function">
    <text evidence="8">Catalyzes the phospholipid dependent N-acylation of the N-terminal cysteine of apolipoprotein, the last step in lipoprotein maturation.</text>
</comment>
<feature type="transmembrane region" description="Helical" evidence="8">
    <location>
        <begin position="65"/>
        <end position="81"/>
    </location>
</feature>
<feature type="region of interest" description="Disordered" evidence="9">
    <location>
        <begin position="1"/>
        <end position="30"/>
    </location>
</feature>
<evidence type="ECO:0000256" key="1">
    <source>
        <dbReference type="ARBA" id="ARBA00004651"/>
    </source>
</evidence>
<comment type="catalytic activity">
    <reaction evidence="8">
        <text>N-terminal S-1,2-diacyl-sn-glyceryl-L-cysteinyl-[lipoprotein] + a glycerophospholipid = N-acyl-S-1,2-diacyl-sn-glyceryl-L-cysteinyl-[lipoprotein] + a 2-acyl-sn-glycero-3-phospholipid + H(+)</text>
        <dbReference type="Rhea" id="RHEA:48228"/>
        <dbReference type="Rhea" id="RHEA-COMP:14681"/>
        <dbReference type="Rhea" id="RHEA-COMP:14684"/>
        <dbReference type="ChEBI" id="CHEBI:15378"/>
        <dbReference type="ChEBI" id="CHEBI:136912"/>
        <dbReference type="ChEBI" id="CHEBI:140656"/>
        <dbReference type="ChEBI" id="CHEBI:140657"/>
        <dbReference type="ChEBI" id="CHEBI:140660"/>
        <dbReference type="EC" id="2.3.1.269"/>
    </reaction>
</comment>
<dbReference type="PANTHER" id="PTHR38686:SF1">
    <property type="entry name" value="APOLIPOPROTEIN N-ACYLTRANSFERASE"/>
    <property type="match status" value="1"/>
</dbReference>
<dbReference type="PROSITE" id="PS50263">
    <property type="entry name" value="CN_HYDROLASE"/>
    <property type="match status" value="1"/>
</dbReference>
<dbReference type="InterPro" id="IPR036526">
    <property type="entry name" value="C-N_Hydrolase_sf"/>
</dbReference>
<evidence type="ECO:0000256" key="3">
    <source>
        <dbReference type="ARBA" id="ARBA00022679"/>
    </source>
</evidence>